<feature type="compositionally biased region" description="Low complexity" evidence="1">
    <location>
        <begin position="34"/>
        <end position="44"/>
    </location>
</feature>
<reference evidence="2" key="1">
    <citation type="submission" date="2020-02" db="EMBL/GenBank/DDBJ databases">
        <authorList>
            <person name="Meier V. D."/>
        </authorList>
    </citation>
    <scope>NUCLEOTIDE SEQUENCE</scope>
    <source>
        <strain evidence="2">AVDCRST_MAG91</strain>
    </source>
</reference>
<name>A0A6J4TM03_9SPHN</name>
<sequence>DHVRRGRARAAQSDRHGRPRHARPALDGRRGLLGRRSSGQRLPGVAGRDPHRRQTPDPVAMADGARVL</sequence>
<protein>
    <submittedName>
        <fullName evidence="2">Uncharacterized protein</fullName>
    </submittedName>
</protein>
<dbReference type="EMBL" id="CADCVX010000467">
    <property type="protein sequence ID" value="CAA9526991.1"/>
    <property type="molecule type" value="Genomic_DNA"/>
</dbReference>
<feature type="region of interest" description="Disordered" evidence="1">
    <location>
        <begin position="1"/>
        <end position="68"/>
    </location>
</feature>
<evidence type="ECO:0000313" key="2">
    <source>
        <dbReference type="EMBL" id="CAA9526991.1"/>
    </source>
</evidence>
<accession>A0A6J4TM03</accession>
<gene>
    <name evidence="2" type="ORF">AVDCRST_MAG91-2622</name>
</gene>
<evidence type="ECO:0000256" key="1">
    <source>
        <dbReference type="SAM" id="MobiDB-lite"/>
    </source>
</evidence>
<organism evidence="2">
    <name type="scientific">uncultured Sphingomonadaceae bacterium</name>
    <dbReference type="NCBI Taxonomy" id="169976"/>
    <lineage>
        <taxon>Bacteria</taxon>
        <taxon>Pseudomonadati</taxon>
        <taxon>Pseudomonadota</taxon>
        <taxon>Alphaproteobacteria</taxon>
        <taxon>Sphingomonadales</taxon>
        <taxon>Sphingomonadaceae</taxon>
        <taxon>environmental samples</taxon>
    </lineage>
</organism>
<feature type="non-terminal residue" evidence="2">
    <location>
        <position position="68"/>
    </location>
</feature>
<dbReference type="AlphaFoldDB" id="A0A6J4TM03"/>
<proteinExistence type="predicted"/>
<feature type="non-terminal residue" evidence="2">
    <location>
        <position position="1"/>
    </location>
</feature>